<feature type="transmembrane region" description="Helical" evidence="1">
    <location>
        <begin position="17"/>
        <end position="36"/>
    </location>
</feature>
<reference evidence="2" key="1">
    <citation type="journal article" date="2012" name="Proc. Natl. Acad. Sci. U.S.A.">
        <title>Antigenic diversity is generated by distinct evolutionary mechanisms in African trypanosome species.</title>
        <authorList>
            <person name="Jackson A.P."/>
            <person name="Berry A."/>
            <person name="Aslett M."/>
            <person name="Allison H.C."/>
            <person name="Burton P."/>
            <person name="Vavrova-Anderson J."/>
            <person name="Brown R."/>
            <person name="Browne H."/>
            <person name="Corton N."/>
            <person name="Hauser H."/>
            <person name="Gamble J."/>
            <person name="Gilderthorp R."/>
            <person name="Marcello L."/>
            <person name="McQuillan J."/>
            <person name="Otto T.D."/>
            <person name="Quail M.A."/>
            <person name="Sanders M.J."/>
            <person name="van Tonder A."/>
            <person name="Ginger M.L."/>
            <person name="Field M.C."/>
            <person name="Barry J.D."/>
            <person name="Hertz-Fowler C."/>
            <person name="Berriman M."/>
        </authorList>
    </citation>
    <scope>NUCLEOTIDE SEQUENCE</scope>
    <source>
        <strain evidence="2">IL3000</strain>
    </source>
</reference>
<sequence>MRRSPLFEAILNRVPDVGILAVITALVGAVSLYVFVAKNRRPGSSRSRGNTASKDDRLDFLSKVRRGCFDGCVVCMSWEVLTEGGQWRAAAREALITLSTSMTVYLMCRVASEEEKRSILAMLKGIPRLVRHNILFCETAKGYEAFSRQIKPAILVTHDSAQASFLGSVLPNVVLVGSALPGSTVTNIGCVSELTC</sequence>
<accession>G0UWV4</accession>
<organism evidence="2">
    <name type="scientific">Trypanosoma congolense (strain IL3000)</name>
    <dbReference type="NCBI Taxonomy" id="1068625"/>
    <lineage>
        <taxon>Eukaryota</taxon>
        <taxon>Discoba</taxon>
        <taxon>Euglenozoa</taxon>
        <taxon>Kinetoplastea</taxon>
        <taxon>Metakinetoplastina</taxon>
        <taxon>Trypanosomatida</taxon>
        <taxon>Trypanosomatidae</taxon>
        <taxon>Trypanosoma</taxon>
        <taxon>Nannomonas</taxon>
    </lineage>
</organism>
<keyword evidence="1" id="KW-0472">Membrane</keyword>
<dbReference type="Pfam" id="PF22978">
    <property type="entry name" value="HAD_Pex22"/>
    <property type="match status" value="1"/>
</dbReference>
<dbReference type="GO" id="GO:0007031">
    <property type="term" value="P:peroxisome organization"/>
    <property type="evidence" value="ECO:0007669"/>
    <property type="project" value="InterPro"/>
</dbReference>
<keyword evidence="1" id="KW-1133">Transmembrane helix</keyword>
<gene>
    <name evidence="2" type="ORF">TCIL3000_10_6440</name>
</gene>
<keyword evidence="1" id="KW-0812">Transmembrane</keyword>
<protein>
    <submittedName>
        <fullName evidence="2">Uncharacterized protein TCIL3000_10_6440</fullName>
    </submittedName>
</protein>
<dbReference type="EMBL" id="HE575323">
    <property type="protein sequence ID" value="CCC93871.1"/>
    <property type="molecule type" value="Genomic_DNA"/>
</dbReference>
<proteinExistence type="predicted"/>
<dbReference type="AlphaFoldDB" id="G0UWV4"/>
<evidence type="ECO:0000313" key="2">
    <source>
        <dbReference type="EMBL" id="CCC93871.1"/>
    </source>
</evidence>
<dbReference type="InterPro" id="IPR037485">
    <property type="entry name" value="PEX22"/>
</dbReference>
<evidence type="ECO:0000256" key="1">
    <source>
        <dbReference type="SAM" id="Phobius"/>
    </source>
</evidence>
<dbReference type="VEuPathDB" id="TriTrypDB:TcIL3000_10_6440"/>
<name>G0UWV4_TRYCI</name>